<protein>
    <submittedName>
        <fullName evidence="2">Uncharacterized protein</fullName>
    </submittedName>
</protein>
<proteinExistence type="predicted"/>
<gene>
    <name evidence="2" type="ORF">NQ318_014491</name>
</gene>
<evidence type="ECO:0000256" key="1">
    <source>
        <dbReference type="SAM" id="SignalP"/>
    </source>
</evidence>
<comment type="caution">
    <text evidence="2">The sequence shown here is derived from an EMBL/GenBank/DDBJ whole genome shotgun (WGS) entry which is preliminary data.</text>
</comment>
<sequence length="97" mass="9313">MNSMIVLVFAAVVVAAANAGVLGGVPLVTPWSAPLVASPWAAGVVSSPLLARSVVASPLAHGLVAPGLLSAPGLAATRSVVAGPSGTIVQDSPALIL</sequence>
<organism evidence="2 3">
    <name type="scientific">Aromia moschata</name>
    <dbReference type="NCBI Taxonomy" id="1265417"/>
    <lineage>
        <taxon>Eukaryota</taxon>
        <taxon>Metazoa</taxon>
        <taxon>Ecdysozoa</taxon>
        <taxon>Arthropoda</taxon>
        <taxon>Hexapoda</taxon>
        <taxon>Insecta</taxon>
        <taxon>Pterygota</taxon>
        <taxon>Neoptera</taxon>
        <taxon>Endopterygota</taxon>
        <taxon>Coleoptera</taxon>
        <taxon>Polyphaga</taxon>
        <taxon>Cucujiformia</taxon>
        <taxon>Chrysomeloidea</taxon>
        <taxon>Cerambycidae</taxon>
        <taxon>Cerambycinae</taxon>
        <taxon>Callichromatini</taxon>
        <taxon>Aromia</taxon>
    </lineage>
</organism>
<evidence type="ECO:0000313" key="3">
    <source>
        <dbReference type="Proteomes" id="UP001162162"/>
    </source>
</evidence>
<keyword evidence="3" id="KW-1185">Reference proteome</keyword>
<name>A0AAV8YMD7_9CUCU</name>
<feature type="signal peptide" evidence="1">
    <location>
        <begin position="1"/>
        <end position="19"/>
    </location>
</feature>
<reference evidence="2" key="1">
    <citation type="journal article" date="2023" name="Insect Mol. Biol.">
        <title>Genome sequencing provides insights into the evolution of gene families encoding plant cell wall-degrading enzymes in longhorned beetles.</title>
        <authorList>
            <person name="Shin N.R."/>
            <person name="Okamura Y."/>
            <person name="Kirsch R."/>
            <person name="Pauchet Y."/>
        </authorList>
    </citation>
    <scope>NUCLEOTIDE SEQUENCE</scope>
    <source>
        <strain evidence="2">AMC_N1</strain>
    </source>
</reference>
<accession>A0AAV8YMD7</accession>
<evidence type="ECO:0000313" key="2">
    <source>
        <dbReference type="EMBL" id="KAJ8952399.1"/>
    </source>
</evidence>
<dbReference type="Proteomes" id="UP001162162">
    <property type="component" value="Unassembled WGS sequence"/>
</dbReference>
<keyword evidence="1" id="KW-0732">Signal</keyword>
<dbReference type="EMBL" id="JAPWTK010000069">
    <property type="protein sequence ID" value="KAJ8952399.1"/>
    <property type="molecule type" value="Genomic_DNA"/>
</dbReference>
<feature type="chain" id="PRO_5043462792" evidence="1">
    <location>
        <begin position="20"/>
        <end position="97"/>
    </location>
</feature>
<dbReference type="AlphaFoldDB" id="A0AAV8YMD7"/>